<evidence type="ECO:0008006" key="4">
    <source>
        <dbReference type="Google" id="ProtNLM"/>
    </source>
</evidence>
<accession>A0A4D7JIF1</accession>
<dbReference type="AlphaFoldDB" id="A0A4D7JIF1"/>
<evidence type="ECO:0000256" key="1">
    <source>
        <dbReference type="SAM" id="SignalP"/>
    </source>
</evidence>
<dbReference type="OrthoDB" id="5383247at2"/>
<keyword evidence="1" id="KW-0732">Signal</keyword>
<dbReference type="EMBL" id="CP028923">
    <property type="protein sequence ID" value="QCK15391.1"/>
    <property type="molecule type" value="Genomic_DNA"/>
</dbReference>
<reference evidence="2 3" key="1">
    <citation type="submission" date="2018-04" db="EMBL/GenBank/DDBJ databases">
        <title>Complete genome uncultured novel isolate.</title>
        <authorList>
            <person name="Merlino G."/>
        </authorList>
    </citation>
    <scope>NUCLEOTIDE SEQUENCE [LARGE SCALE GENOMIC DNA]</scope>
    <source>
        <strain evidence="3">R1DC9</strain>
    </source>
</reference>
<protein>
    <recommendedName>
        <fullName evidence="4">DUF3060 domain-containing protein</fullName>
    </recommendedName>
</protein>
<evidence type="ECO:0000313" key="2">
    <source>
        <dbReference type="EMBL" id="QCK15391.1"/>
    </source>
</evidence>
<organism evidence="2 3">
    <name type="scientific">Mangrovivirga cuniculi</name>
    <dbReference type="NCBI Taxonomy" id="2715131"/>
    <lineage>
        <taxon>Bacteria</taxon>
        <taxon>Pseudomonadati</taxon>
        <taxon>Bacteroidota</taxon>
        <taxon>Cytophagia</taxon>
        <taxon>Cytophagales</taxon>
        <taxon>Mangrovivirgaceae</taxon>
        <taxon>Mangrovivirga</taxon>
    </lineage>
</organism>
<name>A0A4D7JIF1_9BACT</name>
<feature type="chain" id="PRO_5020877098" description="DUF3060 domain-containing protein" evidence="1">
    <location>
        <begin position="22"/>
        <end position="94"/>
    </location>
</feature>
<proteinExistence type="predicted"/>
<dbReference type="RefSeq" id="WP_137090989.1">
    <property type="nucleotide sequence ID" value="NZ_CP028923.1"/>
</dbReference>
<keyword evidence="3" id="KW-1185">Reference proteome</keyword>
<sequence>MKRKFLLVLTGFFIISYSLFASVTIRYTNKDSKDHNMSVKIGGSNTKVKFSGSRTGSLTIQGGSDKCVIMTSCGKVEVKSGDRITIQNGCIKVN</sequence>
<gene>
    <name evidence="2" type="ORF">DCC35_11870</name>
</gene>
<dbReference type="Proteomes" id="UP000298616">
    <property type="component" value="Chromosome"/>
</dbReference>
<dbReference type="KEGG" id="fpf:DCC35_11870"/>
<evidence type="ECO:0000313" key="3">
    <source>
        <dbReference type="Proteomes" id="UP000298616"/>
    </source>
</evidence>
<feature type="signal peptide" evidence="1">
    <location>
        <begin position="1"/>
        <end position="21"/>
    </location>
</feature>